<evidence type="ECO:0000313" key="2">
    <source>
        <dbReference type="Proteomes" id="UP000198788"/>
    </source>
</evidence>
<proteinExistence type="predicted"/>
<dbReference type="Proteomes" id="UP000198788">
    <property type="component" value="Unassembled WGS sequence"/>
</dbReference>
<protein>
    <submittedName>
        <fullName evidence="1">Uncharacterized protein</fullName>
    </submittedName>
</protein>
<dbReference type="STRING" id="871741.SAMN05192570_2366"/>
<reference evidence="2" key="1">
    <citation type="submission" date="2016-10" db="EMBL/GenBank/DDBJ databases">
        <authorList>
            <person name="Varghese N."/>
            <person name="Submissions S."/>
        </authorList>
    </citation>
    <scope>NUCLEOTIDE SEQUENCE [LARGE SCALE GENOMIC DNA]</scope>
    <source>
        <strain evidence="2">CGMCC 1.10683</strain>
    </source>
</reference>
<name>A0A1I6SFT1_9CAUL</name>
<organism evidence="1 2">
    <name type="scientific">Brevundimonas viscosa</name>
    <dbReference type="NCBI Taxonomy" id="871741"/>
    <lineage>
        <taxon>Bacteria</taxon>
        <taxon>Pseudomonadati</taxon>
        <taxon>Pseudomonadota</taxon>
        <taxon>Alphaproteobacteria</taxon>
        <taxon>Caulobacterales</taxon>
        <taxon>Caulobacteraceae</taxon>
        <taxon>Brevundimonas</taxon>
    </lineage>
</organism>
<accession>A0A1I6SFT1</accession>
<dbReference type="EMBL" id="FOZV01000005">
    <property type="protein sequence ID" value="SFS75822.1"/>
    <property type="molecule type" value="Genomic_DNA"/>
</dbReference>
<dbReference type="AlphaFoldDB" id="A0A1I6SFT1"/>
<gene>
    <name evidence="1" type="ORF">SAMN05192570_2366</name>
</gene>
<evidence type="ECO:0000313" key="1">
    <source>
        <dbReference type="EMBL" id="SFS75822.1"/>
    </source>
</evidence>
<sequence length="38" mass="4202">MTAFLDALRSLLSLYGFGARAASRRRPAPVYIGHRRPG</sequence>
<keyword evidence="2" id="KW-1185">Reference proteome</keyword>